<evidence type="ECO:0000313" key="2">
    <source>
        <dbReference type="Proteomes" id="UP001062846"/>
    </source>
</evidence>
<sequence>MAKESVNNYEEARKQRVEANKKQFEELGILKISKSLSDLKKSEKKPTQRLAKPKSESVYMIEPRRSSRARNPVPTYRDETIKACQRTKDGAVMSHGALAVYSVLNVDIGLPRLRKRSKLNSSWASYLARPLDEVKTASYEQRAHAFKCAEKLESNLTSGNPSFVKSMVRSHVYSCFWLGLPSKFCEDHLPKSTVDIVLENEKGAEYDAVYIGKRVGLSGGWRAFALDHKLDDGDALVFELVEPARFKVYIVRASHCSSEDEEDDTAVGDCDAKSTSDGAKDPDQNGKAEPKRSTRSKKVVSSLKTARQKKK</sequence>
<evidence type="ECO:0000313" key="1">
    <source>
        <dbReference type="EMBL" id="KAI8574129.1"/>
    </source>
</evidence>
<reference evidence="1" key="1">
    <citation type="submission" date="2022-02" db="EMBL/GenBank/DDBJ databases">
        <title>Plant Genome Project.</title>
        <authorList>
            <person name="Zhang R.-G."/>
        </authorList>
    </citation>
    <scope>NUCLEOTIDE SEQUENCE</scope>
    <source>
        <strain evidence="1">AT1</strain>
    </source>
</reference>
<dbReference type="EMBL" id="CM046388">
    <property type="protein sequence ID" value="KAI8574129.1"/>
    <property type="molecule type" value="Genomic_DNA"/>
</dbReference>
<dbReference type="Proteomes" id="UP001062846">
    <property type="component" value="Chromosome 1"/>
</dbReference>
<accession>A0ACC0Q9J6</accession>
<protein>
    <submittedName>
        <fullName evidence="1">Uncharacterized protein</fullName>
    </submittedName>
</protein>
<comment type="caution">
    <text evidence="1">The sequence shown here is derived from an EMBL/GenBank/DDBJ whole genome shotgun (WGS) entry which is preliminary data.</text>
</comment>
<gene>
    <name evidence="1" type="ORF">RHMOL_Rhmol01G0330400</name>
</gene>
<proteinExistence type="predicted"/>
<organism evidence="1 2">
    <name type="scientific">Rhododendron molle</name>
    <name type="common">Chinese azalea</name>
    <name type="synonym">Azalea mollis</name>
    <dbReference type="NCBI Taxonomy" id="49168"/>
    <lineage>
        <taxon>Eukaryota</taxon>
        <taxon>Viridiplantae</taxon>
        <taxon>Streptophyta</taxon>
        <taxon>Embryophyta</taxon>
        <taxon>Tracheophyta</taxon>
        <taxon>Spermatophyta</taxon>
        <taxon>Magnoliopsida</taxon>
        <taxon>eudicotyledons</taxon>
        <taxon>Gunneridae</taxon>
        <taxon>Pentapetalae</taxon>
        <taxon>asterids</taxon>
        <taxon>Ericales</taxon>
        <taxon>Ericaceae</taxon>
        <taxon>Ericoideae</taxon>
        <taxon>Rhodoreae</taxon>
        <taxon>Rhododendron</taxon>
    </lineage>
</organism>
<keyword evidence="2" id="KW-1185">Reference proteome</keyword>
<name>A0ACC0Q9J6_RHOML</name>